<dbReference type="Pfam" id="PF00397">
    <property type="entry name" value="WW"/>
    <property type="match status" value="1"/>
</dbReference>
<dbReference type="InterPro" id="IPR002343">
    <property type="entry name" value="Hud_Sxl_RNA"/>
</dbReference>
<dbReference type="InterPro" id="IPR001202">
    <property type="entry name" value="WW_dom"/>
</dbReference>
<feature type="region of interest" description="Disordered" evidence="4">
    <location>
        <begin position="461"/>
        <end position="480"/>
    </location>
</feature>
<evidence type="ECO:0000256" key="4">
    <source>
        <dbReference type="SAM" id="MobiDB-lite"/>
    </source>
</evidence>
<dbReference type="GO" id="GO:0003729">
    <property type="term" value="F:mRNA binding"/>
    <property type="evidence" value="ECO:0007669"/>
    <property type="project" value="UniProtKB-ARBA"/>
</dbReference>
<dbReference type="PRINTS" id="PR00961">
    <property type="entry name" value="HUDSXLRNA"/>
</dbReference>
<dbReference type="SUPFAM" id="SSF51045">
    <property type="entry name" value="WW domain"/>
    <property type="match status" value="1"/>
</dbReference>
<keyword evidence="2 3" id="KW-0694">RNA-binding</keyword>
<evidence type="ECO:0000256" key="2">
    <source>
        <dbReference type="ARBA" id="ARBA00022884"/>
    </source>
</evidence>
<feature type="domain" description="RRM" evidence="6">
    <location>
        <begin position="486"/>
        <end position="564"/>
    </location>
</feature>
<accession>A0A7J6KFS7</accession>
<organism evidence="7 8">
    <name type="scientific">Toxoplasma gondii</name>
    <dbReference type="NCBI Taxonomy" id="5811"/>
    <lineage>
        <taxon>Eukaryota</taxon>
        <taxon>Sar</taxon>
        <taxon>Alveolata</taxon>
        <taxon>Apicomplexa</taxon>
        <taxon>Conoidasida</taxon>
        <taxon>Coccidia</taxon>
        <taxon>Eucoccidiorida</taxon>
        <taxon>Eimeriorina</taxon>
        <taxon>Sarcocystidae</taxon>
        <taxon>Toxoplasma</taxon>
    </lineage>
</organism>
<feature type="domain" description="WW" evidence="5">
    <location>
        <begin position="420"/>
        <end position="453"/>
    </location>
</feature>
<dbReference type="SUPFAM" id="SSF54928">
    <property type="entry name" value="RNA-binding domain, RBD"/>
    <property type="match status" value="2"/>
</dbReference>
<dbReference type="CDD" id="cd00201">
    <property type="entry name" value="WW"/>
    <property type="match status" value="1"/>
</dbReference>
<feature type="domain" description="RRM" evidence="6">
    <location>
        <begin position="278"/>
        <end position="359"/>
    </location>
</feature>
<evidence type="ECO:0000313" key="7">
    <source>
        <dbReference type="EMBL" id="KAF4645814.1"/>
    </source>
</evidence>
<dbReference type="SMART" id="SM00360">
    <property type="entry name" value="RRM"/>
    <property type="match status" value="3"/>
</dbReference>
<dbReference type="InterPro" id="IPR035979">
    <property type="entry name" value="RBD_domain_sf"/>
</dbReference>
<dbReference type="AlphaFoldDB" id="A0A7J6KFS7"/>
<dbReference type="InterPro" id="IPR052462">
    <property type="entry name" value="SLIRP/GR-RBP-like"/>
</dbReference>
<sequence>MPLTPAARSAQPATQQAHSQIGSPRFLVADLRTLYVLVSAFLVVLLARELRLVKGNLPLAALEGTSLLAKHKDVLALAMQRSAPVEETAAVFASATHASGVQKASSLPPYRFCRPYVKGLPRLRFSIGSIKGVPFGLCFDKMEGAIPQAGEMENGATVGAPVSGVPRPAGHMAPRVEIKLFVGRVPQSMEDAALRPIFEEFGEVKEAVIIRDKATGKHKNSAFIKMDSIAAADAAIRGLNSTRILEQSMGPITVKYATGEAEKLGFATSSCEPGQDQAKLFIGSIPRTMTEEEVRQFFSTYGTVEEVFVMKDNVQNTGKGCCFVKFAFKEEALHAVRTLSGKHTFEGCTRPVEVRFAESKAARQQQMMNQQAMGGPQGMRGPGRMGNMGGMGASNMGGMGGPAMGMGSSTQMGTPNNSNPRAAGQWKEYFTQDGRAYYHNEYTNVTTWDRPQEFYQLPPAPPHMGGAGGMAAGSGQSSNAEGPPGANIFVFHVPNEWTYYDLMQNFGGFGNVVSARVATDRTTGRNRGFAFVSYDNVESAATAVNNMNGFMAGGKRLKVSVKKGEEQYVQHLLQPQNNPQGPRGNAGGMQQQWGSGYSQGGGVYGGSGGQQRFTPY</sequence>
<dbReference type="GO" id="GO:0010629">
    <property type="term" value="P:negative regulation of gene expression"/>
    <property type="evidence" value="ECO:0007669"/>
    <property type="project" value="UniProtKB-ARBA"/>
</dbReference>
<dbReference type="GO" id="GO:1990904">
    <property type="term" value="C:ribonucleoprotein complex"/>
    <property type="evidence" value="ECO:0007669"/>
    <property type="project" value="InterPro"/>
</dbReference>
<name>A0A7J6KFS7_TOXGO</name>
<dbReference type="InterPro" id="IPR000504">
    <property type="entry name" value="RRM_dom"/>
</dbReference>
<gene>
    <name evidence="7" type="ORF">TGRH88_020920</name>
</gene>
<dbReference type="PROSITE" id="PS01159">
    <property type="entry name" value="WW_DOMAIN_1"/>
    <property type="match status" value="1"/>
</dbReference>
<comment type="caution">
    <text evidence="7">The sequence shown here is derived from an EMBL/GenBank/DDBJ whole genome shotgun (WGS) entry which is preliminary data.</text>
</comment>
<dbReference type="FunFam" id="3.30.70.330:FF:000359">
    <property type="entry name" value="CUGBP Elav-like family member 2"/>
    <property type="match status" value="1"/>
</dbReference>
<dbReference type="Proteomes" id="UP000557509">
    <property type="component" value="Unassembled WGS sequence"/>
</dbReference>
<feature type="domain" description="RRM" evidence="6">
    <location>
        <begin position="178"/>
        <end position="259"/>
    </location>
</feature>
<evidence type="ECO:0000259" key="5">
    <source>
        <dbReference type="PROSITE" id="PS50020"/>
    </source>
</evidence>
<dbReference type="GO" id="GO:0009967">
    <property type="term" value="P:positive regulation of signal transduction"/>
    <property type="evidence" value="ECO:0007669"/>
    <property type="project" value="UniProtKB-ARBA"/>
</dbReference>
<dbReference type="Pfam" id="PF00076">
    <property type="entry name" value="RRM_1"/>
    <property type="match status" value="3"/>
</dbReference>
<dbReference type="InterPro" id="IPR012677">
    <property type="entry name" value="Nucleotide-bd_a/b_plait_sf"/>
</dbReference>
<dbReference type="CDD" id="cd12637">
    <property type="entry name" value="RRM2_FCA"/>
    <property type="match status" value="1"/>
</dbReference>
<dbReference type="InterPro" id="IPR036020">
    <property type="entry name" value="WW_dom_sf"/>
</dbReference>
<dbReference type="PANTHER" id="PTHR48027">
    <property type="entry name" value="HETEROGENEOUS NUCLEAR RIBONUCLEOPROTEIN 87F-RELATED"/>
    <property type="match status" value="1"/>
</dbReference>
<proteinExistence type="predicted"/>
<evidence type="ECO:0000256" key="1">
    <source>
        <dbReference type="ARBA" id="ARBA00022737"/>
    </source>
</evidence>
<dbReference type="EMBL" id="JAAUHK010000186">
    <property type="protein sequence ID" value="KAF4645814.1"/>
    <property type="molecule type" value="Genomic_DNA"/>
</dbReference>
<dbReference type="FunFam" id="3.30.70.330:FF:000383">
    <property type="entry name" value="Sex lethal, isoform D"/>
    <property type="match status" value="1"/>
</dbReference>
<keyword evidence="1" id="KW-0677">Repeat</keyword>
<reference evidence="7 8" key="1">
    <citation type="submission" date="2020-03" db="EMBL/GenBank/DDBJ databases">
        <title>Genome sequence of Toxoplasma gondii RH-88 strain.</title>
        <authorList>
            <person name="Lorenzi H.A."/>
            <person name="Venepally P."/>
            <person name="Rozenberg A."/>
            <person name="Sibley D."/>
        </authorList>
    </citation>
    <scope>NUCLEOTIDE SEQUENCE [LARGE SCALE GENOMIC DNA]</scope>
    <source>
        <strain evidence="7 8">RH-88</strain>
    </source>
</reference>
<dbReference type="PROSITE" id="PS50020">
    <property type="entry name" value="WW_DOMAIN_2"/>
    <property type="match status" value="1"/>
</dbReference>
<evidence type="ECO:0000259" key="6">
    <source>
        <dbReference type="PROSITE" id="PS50102"/>
    </source>
</evidence>
<protein>
    <submittedName>
        <fullName evidence="7">RNA recognition motif-containing protein</fullName>
    </submittedName>
</protein>
<dbReference type="Gene3D" id="3.30.70.330">
    <property type="match status" value="3"/>
</dbReference>
<evidence type="ECO:0000313" key="8">
    <source>
        <dbReference type="Proteomes" id="UP000557509"/>
    </source>
</evidence>
<keyword evidence="8" id="KW-1185">Reference proteome</keyword>
<dbReference type="VEuPathDB" id="ToxoDB:TGME49_321500"/>
<dbReference type="SMART" id="SM00456">
    <property type="entry name" value="WW"/>
    <property type="match status" value="1"/>
</dbReference>
<evidence type="ECO:0000256" key="3">
    <source>
        <dbReference type="PROSITE-ProRule" id="PRU00176"/>
    </source>
</evidence>
<dbReference type="Gene3D" id="2.20.70.10">
    <property type="match status" value="1"/>
</dbReference>
<dbReference type="CDD" id="cd12362">
    <property type="entry name" value="RRM3_CELF1-6"/>
    <property type="match status" value="1"/>
</dbReference>
<dbReference type="GO" id="GO:0005737">
    <property type="term" value="C:cytoplasm"/>
    <property type="evidence" value="ECO:0007669"/>
    <property type="project" value="UniProtKB-ARBA"/>
</dbReference>
<dbReference type="PROSITE" id="PS50102">
    <property type="entry name" value="RRM"/>
    <property type="match status" value="3"/>
</dbReference>